<dbReference type="OrthoDB" id="2930768at2"/>
<sequence length="163" mass="18944">MEKVPDKTLLKIEEDLKKNDLGKARDRLHGLIATYPNELELRRKLGDIYYALKYPSMAGRYWYLEKNKTPEMQHACIEFEKLKGNDPFQIVRALKFKGDKEILNDLKFSENFSPVQRKVTEKLLEEPDDSVFDKLLVVGCLLVLVGTIVFAVIGVYSFVEWLM</sequence>
<evidence type="ECO:0000256" key="1">
    <source>
        <dbReference type="SAM" id="Phobius"/>
    </source>
</evidence>
<dbReference type="GO" id="GO:0004386">
    <property type="term" value="F:helicase activity"/>
    <property type="evidence" value="ECO:0007669"/>
    <property type="project" value="UniProtKB-KW"/>
</dbReference>
<keyword evidence="2" id="KW-0547">Nucleotide-binding</keyword>
<organism evidence="2 3">
    <name type="scientific">Metabacillus indicus</name>
    <name type="common">Bacillus indicus</name>
    <dbReference type="NCBI Taxonomy" id="246786"/>
    <lineage>
        <taxon>Bacteria</taxon>
        <taxon>Bacillati</taxon>
        <taxon>Bacillota</taxon>
        <taxon>Bacilli</taxon>
        <taxon>Bacillales</taxon>
        <taxon>Bacillaceae</taxon>
        <taxon>Metabacillus</taxon>
    </lineage>
</organism>
<dbReference type="InterPro" id="IPR046491">
    <property type="entry name" value="DUF6584"/>
</dbReference>
<evidence type="ECO:0000313" key="2">
    <source>
        <dbReference type="EMBL" id="KEZ51581.1"/>
    </source>
</evidence>
<keyword evidence="1" id="KW-0472">Membrane</keyword>
<keyword evidence="3" id="KW-1185">Reference proteome</keyword>
<feature type="transmembrane region" description="Helical" evidence="1">
    <location>
        <begin position="135"/>
        <end position="159"/>
    </location>
</feature>
<keyword evidence="2" id="KW-0378">Hydrolase</keyword>
<proteinExistence type="predicted"/>
<protein>
    <submittedName>
        <fullName evidence="2">DNA helicase</fullName>
    </submittedName>
</protein>
<dbReference type="Pfam" id="PF20225">
    <property type="entry name" value="DUF6584"/>
    <property type="match status" value="1"/>
</dbReference>
<keyword evidence="2" id="KW-0347">Helicase</keyword>
<gene>
    <name evidence="2" type="ORF">GS18_0210620</name>
</gene>
<dbReference type="STRING" id="246786.GS18_0210620"/>
<name>A0A084GW69_METID</name>
<dbReference type="Proteomes" id="UP000028549">
    <property type="component" value="Unassembled WGS sequence"/>
</dbReference>
<keyword evidence="1" id="KW-1133">Transmembrane helix</keyword>
<dbReference type="EMBL" id="JNVC02000005">
    <property type="protein sequence ID" value="KEZ51581.1"/>
    <property type="molecule type" value="Genomic_DNA"/>
</dbReference>
<dbReference type="AlphaFoldDB" id="A0A084GW69"/>
<evidence type="ECO:0000313" key="3">
    <source>
        <dbReference type="Proteomes" id="UP000028549"/>
    </source>
</evidence>
<keyword evidence="1" id="KW-0812">Transmembrane</keyword>
<comment type="caution">
    <text evidence="2">The sequence shown here is derived from an EMBL/GenBank/DDBJ whole genome shotgun (WGS) entry which is preliminary data.</text>
</comment>
<accession>A0A084GW69</accession>
<keyword evidence="2" id="KW-0067">ATP-binding</keyword>
<reference evidence="2 3" key="1">
    <citation type="journal article" date="2005" name="Int. J. Syst. Evol. Microbiol.">
        <title>Bacillus cibi sp. nov., isolated from jeotgal, a traditional Korean fermented seafood.</title>
        <authorList>
            <person name="Yoon J.H."/>
            <person name="Lee C.H."/>
            <person name="Oh T.K."/>
        </authorList>
    </citation>
    <scope>NUCLEOTIDE SEQUENCE [LARGE SCALE GENOMIC DNA]</scope>
    <source>
        <strain evidence="2 3">DSM 16189</strain>
    </source>
</reference>